<comment type="caution">
    <text evidence="2">The sequence shown here is derived from an EMBL/GenBank/DDBJ whole genome shotgun (WGS) entry which is preliminary data.</text>
</comment>
<keyword evidence="1" id="KW-1133">Transmembrane helix</keyword>
<feature type="transmembrane region" description="Helical" evidence="1">
    <location>
        <begin position="153"/>
        <end position="177"/>
    </location>
</feature>
<organism evidence="2 3">
    <name type="scientific">Apodospora peruviana</name>
    <dbReference type="NCBI Taxonomy" id="516989"/>
    <lineage>
        <taxon>Eukaryota</taxon>
        <taxon>Fungi</taxon>
        <taxon>Dikarya</taxon>
        <taxon>Ascomycota</taxon>
        <taxon>Pezizomycotina</taxon>
        <taxon>Sordariomycetes</taxon>
        <taxon>Sordariomycetidae</taxon>
        <taxon>Sordariales</taxon>
        <taxon>Lasiosphaeriaceae</taxon>
        <taxon>Apodospora</taxon>
    </lineage>
</organism>
<gene>
    <name evidence="2" type="ORF">B0H66DRAFT_559648</name>
</gene>
<keyword evidence="1" id="KW-0812">Transmembrane</keyword>
<reference evidence="2" key="2">
    <citation type="submission" date="2023-06" db="EMBL/GenBank/DDBJ databases">
        <authorList>
            <consortium name="Lawrence Berkeley National Laboratory"/>
            <person name="Haridas S."/>
            <person name="Hensen N."/>
            <person name="Bonometti L."/>
            <person name="Westerberg I."/>
            <person name="Brannstrom I.O."/>
            <person name="Guillou S."/>
            <person name="Cros-Aarteil S."/>
            <person name="Calhoun S."/>
            <person name="Kuo A."/>
            <person name="Mondo S."/>
            <person name="Pangilinan J."/>
            <person name="Riley R."/>
            <person name="Labutti K."/>
            <person name="Andreopoulos B."/>
            <person name="Lipzen A."/>
            <person name="Chen C."/>
            <person name="Yanf M."/>
            <person name="Daum C."/>
            <person name="Ng V."/>
            <person name="Clum A."/>
            <person name="Steindorff A."/>
            <person name="Ohm R."/>
            <person name="Martin F."/>
            <person name="Silar P."/>
            <person name="Natvig D."/>
            <person name="Lalanne C."/>
            <person name="Gautier V."/>
            <person name="Ament-Velasquez S.L."/>
            <person name="Kruys A."/>
            <person name="Hutchinson M.I."/>
            <person name="Powell A.J."/>
            <person name="Barry K."/>
            <person name="Miller A.N."/>
            <person name="Grigoriev I.V."/>
            <person name="Debuchy R."/>
            <person name="Gladieux P."/>
            <person name="Thoren M.H."/>
            <person name="Johannesson H."/>
        </authorList>
    </citation>
    <scope>NUCLEOTIDE SEQUENCE</scope>
    <source>
        <strain evidence="2">CBS 118394</strain>
    </source>
</reference>
<protein>
    <submittedName>
        <fullName evidence="2">Uncharacterized protein</fullName>
    </submittedName>
</protein>
<evidence type="ECO:0000313" key="3">
    <source>
        <dbReference type="Proteomes" id="UP001283341"/>
    </source>
</evidence>
<reference evidence="2" key="1">
    <citation type="journal article" date="2023" name="Mol. Phylogenet. Evol.">
        <title>Genome-scale phylogeny and comparative genomics of the fungal order Sordariales.</title>
        <authorList>
            <person name="Hensen N."/>
            <person name="Bonometti L."/>
            <person name="Westerberg I."/>
            <person name="Brannstrom I.O."/>
            <person name="Guillou S."/>
            <person name="Cros-Aarteil S."/>
            <person name="Calhoun S."/>
            <person name="Haridas S."/>
            <person name="Kuo A."/>
            <person name="Mondo S."/>
            <person name="Pangilinan J."/>
            <person name="Riley R."/>
            <person name="LaButti K."/>
            <person name="Andreopoulos B."/>
            <person name="Lipzen A."/>
            <person name="Chen C."/>
            <person name="Yan M."/>
            <person name="Daum C."/>
            <person name="Ng V."/>
            <person name="Clum A."/>
            <person name="Steindorff A."/>
            <person name="Ohm R.A."/>
            <person name="Martin F."/>
            <person name="Silar P."/>
            <person name="Natvig D.O."/>
            <person name="Lalanne C."/>
            <person name="Gautier V."/>
            <person name="Ament-Velasquez S.L."/>
            <person name="Kruys A."/>
            <person name="Hutchinson M.I."/>
            <person name="Powell A.J."/>
            <person name="Barry K."/>
            <person name="Miller A.N."/>
            <person name="Grigoriev I.V."/>
            <person name="Debuchy R."/>
            <person name="Gladieux P."/>
            <person name="Hiltunen Thoren M."/>
            <person name="Johannesson H."/>
        </authorList>
    </citation>
    <scope>NUCLEOTIDE SEQUENCE</scope>
    <source>
        <strain evidence="2">CBS 118394</strain>
    </source>
</reference>
<sequence length="292" mass="31206">MVPNPCFHRACRGSLVRLSVSAKLINKEKDPSDWCVGPYPKAGGESVRLCKIQLIMFPLPPPDFALLALEPTRLCLASSERADNDLQAIMSQSQRPTESGEEKAVTPVAAPAAARWRRTQVGIRSLFVLTAAAVLGLTGYIANRWGSSHIEKIYAAAIAGAVVAVLADSLAIVLLSVKPRAVPAVAVVDLIAIVLGAISIPTIIDSDFQNKYDAVAWKLVAVVIAERVLSMSMVAAGWFISNRELDEDLKPQIFDQRLSVMSMKNIQLEASTAPTSTAASSIMMASPGVASR</sequence>
<proteinExistence type="predicted"/>
<feature type="transmembrane region" description="Helical" evidence="1">
    <location>
        <begin position="121"/>
        <end position="141"/>
    </location>
</feature>
<feature type="transmembrane region" description="Helical" evidence="1">
    <location>
        <begin position="184"/>
        <end position="204"/>
    </location>
</feature>
<name>A0AAE0M1V8_9PEZI</name>
<evidence type="ECO:0000256" key="1">
    <source>
        <dbReference type="SAM" id="Phobius"/>
    </source>
</evidence>
<dbReference type="Proteomes" id="UP001283341">
    <property type="component" value="Unassembled WGS sequence"/>
</dbReference>
<accession>A0AAE0M1V8</accession>
<dbReference type="AlphaFoldDB" id="A0AAE0M1V8"/>
<keyword evidence="1" id="KW-0472">Membrane</keyword>
<feature type="transmembrane region" description="Helical" evidence="1">
    <location>
        <begin position="216"/>
        <end position="240"/>
    </location>
</feature>
<evidence type="ECO:0000313" key="2">
    <source>
        <dbReference type="EMBL" id="KAK3315753.1"/>
    </source>
</evidence>
<dbReference type="EMBL" id="JAUEDM010000005">
    <property type="protein sequence ID" value="KAK3315753.1"/>
    <property type="molecule type" value="Genomic_DNA"/>
</dbReference>
<keyword evidence="3" id="KW-1185">Reference proteome</keyword>